<evidence type="ECO:0000259" key="8">
    <source>
        <dbReference type="Pfam" id="PF20946"/>
    </source>
</evidence>
<dbReference type="GO" id="GO:0000278">
    <property type="term" value="P:mitotic cell cycle"/>
    <property type="evidence" value="ECO:0007669"/>
    <property type="project" value="TreeGrafter"/>
</dbReference>
<dbReference type="GO" id="GO:0043596">
    <property type="term" value="C:nuclear replication fork"/>
    <property type="evidence" value="ECO:0007669"/>
    <property type="project" value="TreeGrafter"/>
</dbReference>
<keyword evidence="11" id="KW-1185">Reference proteome</keyword>
<dbReference type="OrthoDB" id="427368at2759"/>
<feature type="region of interest" description="Disordered" evidence="6">
    <location>
        <begin position="809"/>
        <end position="863"/>
    </location>
</feature>
<sequence length="1102" mass="120478">MNNALVTNQAHENYTTFAFSPDGKWAYTGGADSLVRIWRTSAGADQEPQMASETEGPVITLTAWKDGWLSGSEDGAVRSYQAEGNALTGKVTQSTLDIRCIAVDPTGTKVAVASEEFSVKVIDIEDNSKIMLLDGHGIGVRAVTWHNSGTLLSTTGADGKIIIWDISQDPPAKDAEIQGVVPAVSDPGSPEFAHDASVVWHPSGYYFFIATQTHEIVTISRPGYEYPSKGPRYSGSGYSGAITALAVSPNGIYLASAGKVSDFGVVCIWSVEKQQVLWRYTCSSKATIVKLAFSPTENLLAWTDDEGVFSRWPSPIPSSSAHPVKKPTAADKLFDDDVGAADDDDHVPIDDDDGDIGMDADGKDWIEEDVPGHMDDIPERERGRGRDGFVKEMVSITKSQPAFQPGSTPMDKRKRYLAFNMLGAILVGDQDSHHTVTVEFHDKSSRKGYNFADNSKYDMASLGERGTLFACQTQGEHPAHVRYKPYTAWSSAASQSEWTYDLQGNTTVIGLAAGGSKAQKSRDNDDDTGNLVIATSDNDLTFISGNKTEKFIMGLDGDFVSMVAGEEWVFYVHRPGATTIDGSQGLMGTIVTFDSFCILQSKPLPIRKGHTLKWAPAIYDSSGLVHIMANFRKAHMGCWARMLDTKAVDRGNRQDSYWPIGLSQDKLSCIILKGTATYPGFPKPFPSELDMRIPFRGKKGTDPAKPSDTEIEEQLARSNVFLEADRDALGEELTSPDISRREVEQDKRLVKLINNACKEDQSARAIELVNQLHHLQTFDGAIKIAGFYRLVGLREKIEAIKLEREGNDRLEGQRERRRELVAQQAPIPKPSRRGGNMSPPPDPNRPRPLEDFRPPPTMHRPGLAPAIPVLATTKYSAANLPPRGVSNAESSTPPEIKRKRDGDDEVSQKRPALETESISSKPKNNPFARKAGQEAKHPFARKVDPKTIQKSESFFDKVDAAENETGKRPTSSKMKGAKEPSKQSTLFGLPLGQVPEKKSGRKKKDTSEGEISQTVTTPDAVPASSSSMPSSDITMADAFSDATLVETQLNDEPFEKETQIVETAETAETETQHIDSPDDSMNTDLEESVEWPASPPVMSATD</sequence>
<dbReference type="PANTHER" id="PTHR19932:SF10">
    <property type="entry name" value="WD REPEAT AND HMG-BOX DNA-BINDING PROTEIN 1"/>
    <property type="match status" value="1"/>
</dbReference>
<reference evidence="10 11" key="1">
    <citation type="journal article" date="2016" name="Mol. Biol. Evol.">
        <title>Comparative Genomics of Early-Diverging Mushroom-Forming Fungi Provides Insights into the Origins of Lignocellulose Decay Capabilities.</title>
        <authorList>
            <person name="Nagy L.G."/>
            <person name="Riley R."/>
            <person name="Tritt A."/>
            <person name="Adam C."/>
            <person name="Daum C."/>
            <person name="Floudas D."/>
            <person name="Sun H."/>
            <person name="Yadav J.S."/>
            <person name="Pangilinan J."/>
            <person name="Larsson K.H."/>
            <person name="Matsuura K."/>
            <person name="Barry K."/>
            <person name="Labutti K."/>
            <person name="Kuo R."/>
            <person name="Ohm R.A."/>
            <person name="Bhattacharya S.S."/>
            <person name="Shirouzu T."/>
            <person name="Yoshinaga Y."/>
            <person name="Martin F.M."/>
            <person name="Grigoriev I.V."/>
            <person name="Hibbett D.S."/>
        </authorList>
    </citation>
    <scope>NUCLEOTIDE SEQUENCE [LARGE SCALE GENOMIC DNA]</scope>
    <source>
        <strain evidence="10 11">CBS 109695</strain>
    </source>
</reference>
<keyword evidence="4" id="KW-0539">Nucleus</keyword>
<gene>
    <name evidence="10" type="ORF">FIBSPDRAFT_942641</name>
</gene>
<evidence type="ECO:0000256" key="1">
    <source>
        <dbReference type="ARBA" id="ARBA00004123"/>
    </source>
</evidence>
<evidence type="ECO:0000256" key="2">
    <source>
        <dbReference type="ARBA" id="ARBA00022574"/>
    </source>
</evidence>
<comment type="subcellular location">
    <subcellularLocation>
        <location evidence="1">Nucleus</location>
    </subcellularLocation>
</comment>
<feature type="compositionally biased region" description="Basic and acidic residues" evidence="6">
    <location>
        <begin position="844"/>
        <end position="853"/>
    </location>
</feature>
<feature type="region of interest" description="Disordered" evidence="6">
    <location>
        <begin position="878"/>
        <end position="1039"/>
    </location>
</feature>
<dbReference type="InterPro" id="IPR019775">
    <property type="entry name" value="WD40_repeat_CS"/>
</dbReference>
<accession>A0A166X8M3</accession>
<dbReference type="STRING" id="436010.A0A166X8M3"/>
<dbReference type="Gene3D" id="2.130.10.10">
    <property type="entry name" value="YVTN repeat-like/Quinoprotein amine dehydrogenase"/>
    <property type="match status" value="2"/>
</dbReference>
<proteinExistence type="predicted"/>
<dbReference type="GO" id="GO:0006281">
    <property type="term" value="P:DNA repair"/>
    <property type="evidence" value="ECO:0007669"/>
    <property type="project" value="TreeGrafter"/>
</dbReference>
<feature type="compositionally biased region" description="Basic and acidic residues" evidence="6">
    <location>
        <begin position="931"/>
        <end position="967"/>
    </location>
</feature>
<dbReference type="InterPro" id="IPR036322">
    <property type="entry name" value="WD40_repeat_dom_sf"/>
</dbReference>
<evidence type="ECO:0000256" key="6">
    <source>
        <dbReference type="SAM" id="MobiDB-lite"/>
    </source>
</evidence>
<evidence type="ECO:0000259" key="7">
    <source>
        <dbReference type="Pfam" id="PF12341"/>
    </source>
</evidence>
<dbReference type="Pfam" id="PF24817">
    <property type="entry name" value="WD40_WDHD1_1st"/>
    <property type="match status" value="1"/>
</dbReference>
<feature type="repeat" description="WD" evidence="5">
    <location>
        <begin position="133"/>
        <end position="174"/>
    </location>
</feature>
<dbReference type="EMBL" id="KV417480">
    <property type="protein sequence ID" value="KZP34528.1"/>
    <property type="molecule type" value="Genomic_DNA"/>
</dbReference>
<evidence type="ECO:0000256" key="3">
    <source>
        <dbReference type="ARBA" id="ARBA00022737"/>
    </source>
</evidence>
<name>A0A166X8M3_9AGAM</name>
<dbReference type="InterPro" id="IPR001680">
    <property type="entry name" value="WD40_rpt"/>
</dbReference>
<dbReference type="SMART" id="SM00320">
    <property type="entry name" value="WD40"/>
    <property type="match status" value="6"/>
</dbReference>
<dbReference type="InterPro" id="IPR057646">
    <property type="entry name" value="WD40_WDHD1_1st"/>
</dbReference>
<dbReference type="PROSITE" id="PS50294">
    <property type="entry name" value="WD_REPEATS_REGION"/>
    <property type="match status" value="1"/>
</dbReference>
<feature type="domain" description="WDHD1/CFT4 helical bundle" evidence="8">
    <location>
        <begin position="710"/>
        <end position="804"/>
    </location>
</feature>
<dbReference type="InterPro" id="IPR022100">
    <property type="entry name" value="WDHD1/CFT4_beta-prop_2nd"/>
</dbReference>
<dbReference type="Proteomes" id="UP000076532">
    <property type="component" value="Unassembled WGS sequence"/>
</dbReference>
<dbReference type="PANTHER" id="PTHR19932">
    <property type="entry name" value="WD REPEAT AND HMG-BOX DNA BINDING PROTEIN"/>
    <property type="match status" value="1"/>
</dbReference>
<dbReference type="PROSITE" id="PS00678">
    <property type="entry name" value="WD_REPEATS_1"/>
    <property type="match status" value="1"/>
</dbReference>
<dbReference type="InterPro" id="IPR015943">
    <property type="entry name" value="WD40/YVTN_repeat-like_dom_sf"/>
</dbReference>
<dbReference type="Pfam" id="PF20946">
    <property type="entry name" value="Ctf4_C"/>
    <property type="match status" value="1"/>
</dbReference>
<dbReference type="GO" id="GO:0003682">
    <property type="term" value="F:chromatin binding"/>
    <property type="evidence" value="ECO:0007669"/>
    <property type="project" value="TreeGrafter"/>
</dbReference>
<feature type="region of interest" description="Disordered" evidence="6">
    <location>
        <begin position="364"/>
        <end position="383"/>
    </location>
</feature>
<feature type="compositionally biased region" description="Basic and acidic residues" evidence="6">
    <location>
        <begin position="809"/>
        <end position="820"/>
    </location>
</feature>
<protein>
    <submittedName>
        <fullName evidence="10">Uncharacterized protein</fullName>
    </submittedName>
</protein>
<evidence type="ECO:0000259" key="9">
    <source>
        <dbReference type="Pfam" id="PF24817"/>
    </source>
</evidence>
<dbReference type="SUPFAM" id="SSF50978">
    <property type="entry name" value="WD40 repeat-like"/>
    <property type="match status" value="1"/>
</dbReference>
<dbReference type="Pfam" id="PF12341">
    <property type="entry name" value="Mcl1_mid"/>
    <property type="match status" value="1"/>
</dbReference>
<feature type="repeat" description="WD" evidence="5">
    <location>
        <begin position="7"/>
        <end position="48"/>
    </location>
</feature>
<dbReference type="AlphaFoldDB" id="A0A166X8M3"/>
<evidence type="ECO:0000313" key="11">
    <source>
        <dbReference type="Proteomes" id="UP000076532"/>
    </source>
</evidence>
<feature type="domain" description="WDHD1/CFT4 second beta-propeller" evidence="7">
    <location>
        <begin position="402"/>
        <end position="694"/>
    </location>
</feature>
<organism evidence="10 11">
    <name type="scientific">Athelia psychrophila</name>
    <dbReference type="NCBI Taxonomy" id="1759441"/>
    <lineage>
        <taxon>Eukaryota</taxon>
        <taxon>Fungi</taxon>
        <taxon>Dikarya</taxon>
        <taxon>Basidiomycota</taxon>
        <taxon>Agaricomycotina</taxon>
        <taxon>Agaricomycetes</taxon>
        <taxon>Agaricomycetidae</taxon>
        <taxon>Atheliales</taxon>
        <taxon>Atheliaceae</taxon>
        <taxon>Athelia</taxon>
    </lineage>
</organism>
<feature type="domain" description="WDHD1 first WD40" evidence="9">
    <location>
        <begin position="12"/>
        <end position="309"/>
    </location>
</feature>
<dbReference type="GO" id="GO:0006261">
    <property type="term" value="P:DNA-templated DNA replication"/>
    <property type="evidence" value="ECO:0007669"/>
    <property type="project" value="TreeGrafter"/>
</dbReference>
<dbReference type="InterPro" id="IPR048591">
    <property type="entry name" value="WDHD1/CFT4_hel"/>
</dbReference>
<evidence type="ECO:0000256" key="4">
    <source>
        <dbReference type="ARBA" id="ARBA00023242"/>
    </source>
</evidence>
<feature type="compositionally biased region" description="Basic and acidic residues" evidence="6">
    <location>
        <begin position="895"/>
        <end position="913"/>
    </location>
</feature>
<keyword evidence="2 5" id="KW-0853">WD repeat</keyword>
<keyword evidence="3" id="KW-0677">Repeat</keyword>
<feature type="region of interest" description="Disordered" evidence="6">
    <location>
        <begin position="1063"/>
        <end position="1102"/>
    </location>
</feature>
<evidence type="ECO:0000256" key="5">
    <source>
        <dbReference type="PROSITE-ProRule" id="PRU00221"/>
    </source>
</evidence>
<evidence type="ECO:0000313" key="10">
    <source>
        <dbReference type="EMBL" id="KZP34528.1"/>
    </source>
</evidence>
<dbReference type="PROSITE" id="PS50082">
    <property type="entry name" value="WD_REPEATS_2"/>
    <property type="match status" value="2"/>
</dbReference>